<dbReference type="EMBL" id="JACHBF010000010">
    <property type="protein sequence ID" value="MBB6493256.1"/>
    <property type="molecule type" value="Genomic_DNA"/>
</dbReference>
<comment type="caution">
    <text evidence="1">The sequence shown here is derived from an EMBL/GenBank/DDBJ whole genome shotgun (WGS) entry which is preliminary data.</text>
</comment>
<name>A0ABR6R264_RHITR</name>
<sequence length="57" mass="6377">MIKAHRALDRAGREGIADIWMIGIEADRGDEIEILGDTEIEIHTVKAGVEKHPEITR</sequence>
<keyword evidence="2" id="KW-1185">Reference proteome</keyword>
<evidence type="ECO:0000313" key="1">
    <source>
        <dbReference type="EMBL" id="MBB6493256.1"/>
    </source>
</evidence>
<reference evidence="1 2" key="1">
    <citation type="submission" date="2020-08" db="EMBL/GenBank/DDBJ databases">
        <title>Genomic Encyclopedia of Type Strains, Phase IV (KMG-V): Genome sequencing to study the core and pangenomes of soil and plant-associated prokaryotes.</title>
        <authorList>
            <person name="Whitman W."/>
        </authorList>
    </citation>
    <scope>NUCLEOTIDE SEQUENCE [LARGE SCALE GENOMIC DNA]</scope>
    <source>
        <strain evidence="1 2">SEMIA 4059</strain>
    </source>
</reference>
<protein>
    <submittedName>
        <fullName evidence="1">Uncharacterized protein</fullName>
    </submittedName>
</protein>
<accession>A0ABR6R264</accession>
<gene>
    <name evidence="1" type="ORF">GGD45_003682</name>
</gene>
<evidence type="ECO:0000313" key="2">
    <source>
        <dbReference type="Proteomes" id="UP000526625"/>
    </source>
</evidence>
<proteinExistence type="predicted"/>
<organism evidence="1 2">
    <name type="scientific">Rhizobium tropici</name>
    <dbReference type="NCBI Taxonomy" id="398"/>
    <lineage>
        <taxon>Bacteria</taxon>
        <taxon>Pseudomonadati</taxon>
        <taxon>Pseudomonadota</taxon>
        <taxon>Alphaproteobacteria</taxon>
        <taxon>Hyphomicrobiales</taxon>
        <taxon>Rhizobiaceae</taxon>
        <taxon>Rhizobium/Agrobacterium group</taxon>
        <taxon>Rhizobium</taxon>
    </lineage>
</organism>
<dbReference type="Proteomes" id="UP000526625">
    <property type="component" value="Unassembled WGS sequence"/>
</dbReference>